<organism evidence="2 3">
    <name type="scientific">Caldisericum exile</name>
    <dbReference type="NCBI Taxonomy" id="693075"/>
    <lineage>
        <taxon>Bacteria</taxon>
        <taxon>Pseudomonadati</taxon>
        <taxon>Caldisericota/Cryosericota group</taxon>
        <taxon>Caldisericota</taxon>
        <taxon>Caldisericia</taxon>
        <taxon>Caldisericales</taxon>
        <taxon>Caldisericaceae</taxon>
        <taxon>Caldisericum</taxon>
    </lineage>
</organism>
<sequence>MDFISLTKTLISIPSVATSEESYENIAKYLQTEIQKFGINSRLVITEPTKIENSDFECFYDKNLISLLTPKIPKYNVIASYGNGSFHLIMSAHFDTVTIDTDSNQKWSYPPFVGKISNGTLYGLGAADNKSGIGIALGVLDKIRGNFEDKISITFLFTGDEEIGGYSGIGYLLNNELSTADLFISLNGSFDRINIGCYGRLWIHFVSNQEICTFILSHRLELNQILKSHDIPLRFSHIEASRDESTVLVFDSLTSNFDQKLIKQVFHEFLPNITFELEILGFIKPSISSKSFYAKTFTKIANKHLTEKQTIKIGAPSDLRFAINKNIPSLSFGPIQSTSNVHKPNENVKIETINSCIEIASDFILSLKSEKEV</sequence>
<dbReference type="EMBL" id="PNIX01000136">
    <property type="protein sequence ID" value="PMP83117.1"/>
    <property type="molecule type" value="Genomic_DNA"/>
</dbReference>
<proteinExistence type="predicted"/>
<evidence type="ECO:0000313" key="2">
    <source>
        <dbReference type="EMBL" id="PMP83117.1"/>
    </source>
</evidence>
<dbReference type="Gene3D" id="3.40.630.10">
    <property type="entry name" value="Zn peptidases"/>
    <property type="match status" value="2"/>
</dbReference>
<dbReference type="Proteomes" id="UP000236910">
    <property type="component" value="Unassembled WGS sequence"/>
</dbReference>
<dbReference type="InterPro" id="IPR050072">
    <property type="entry name" value="Peptidase_M20A"/>
</dbReference>
<name>A0A2J6X7W0_9BACT</name>
<gene>
    <name evidence="2" type="ORF">C0175_02430</name>
</gene>
<evidence type="ECO:0008006" key="4">
    <source>
        <dbReference type="Google" id="ProtNLM"/>
    </source>
</evidence>
<reference evidence="2 3" key="1">
    <citation type="submission" date="2018-01" db="EMBL/GenBank/DDBJ databases">
        <title>Metagenomic assembled genomes from two thermal pools in the Uzon Caldera, Kamchatka, Russia.</title>
        <authorList>
            <person name="Wilkins L."/>
            <person name="Ettinger C."/>
        </authorList>
    </citation>
    <scope>NUCLEOTIDE SEQUENCE [LARGE SCALE GENOMIC DNA]</scope>
    <source>
        <strain evidence="2">ARK-10</strain>
    </source>
</reference>
<evidence type="ECO:0000313" key="3">
    <source>
        <dbReference type="Proteomes" id="UP000236910"/>
    </source>
</evidence>
<keyword evidence="1" id="KW-0378">Hydrolase</keyword>
<evidence type="ECO:0000256" key="1">
    <source>
        <dbReference type="ARBA" id="ARBA00022801"/>
    </source>
</evidence>
<dbReference type="Pfam" id="PF01546">
    <property type="entry name" value="Peptidase_M20"/>
    <property type="match status" value="1"/>
</dbReference>
<dbReference type="InterPro" id="IPR002933">
    <property type="entry name" value="Peptidase_M20"/>
</dbReference>
<accession>A0A2J6X7W0</accession>
<dbReference type="AlphaFoldDB" id="A0A2J6X7W0"/>
<dbReference type="GO" id="GO:0016787">
    <property type="term" value="F:hydrolase activity"/>
    <property type="evidence" value="ECO:0007669"/>
    <property type="project" value="InterPro"/>
</dbReference>
<dbReference type="PANTHER" id="PTHR43808">
    <property type="entry name" value="ACETYLORNITHINE DEACETYLASE"/>
    <property type="match status" value="1"/>
</dbReference>
<dbReference type="PANTHER" id="PTHR43808:SF32">
    <property type="entry name" value="ARGE_DAPE-RELATED DEACYLASE"/>
    <property type="match status" value="1"/>
</dbReference>
<dbReference type="Gene3D" id="3.30.70.360">
    <property type="match status" value="1"/>
</dbReference>
<comment type="caution">
    <text evidence="2">The sequence shown here is derived from an EMBL/GenBank/DDBJ whole genome shotgun (WGS) entry which is preliminary data.</text>
</comment>
<protein>
    <recommendedName>
        <fullName evidence="4">Peptidase M20 dimerisation domain-containing protein</fullName>
    </recommendedName>
</protein>
<dbReference type="SUPFAM" id="SSF53187">
    <property type="entry name" value="Zn-dependent exopeptidases"/>
    <property type="match status" value="1"/>
</dbReference>